<dbReference type="AlphaFoldDB" id="A0A9D5CL82"/>
<accession>A0A9D5CL82</accession>
<organism evidence="1 2">
    <name type="scientific">Dioscorea zingiberensis</name>
    <dbReference type="NCBI Taxonomy" id="325984"/>
    <lineage>
        <taxon>Eukaryota</taxon>
        <taxon>Viridiplantae</taxon>
        <taxon>Streptophyta</taxon>
        <taxon>Embryophyta</taxon>
        <taxon>Tracheophyta</taxon>
        <taxon>Spermatophyta</taxon>
        <taxon>Magnoliopsida</taxon>
        <taxon>Liliopsida</taxon>
        <taxon>Dioscoreales</taxon>
        <taxon>Dioscoreaceae</taxon>
        <taxon>Dioscorea</taxon>
    </lineage>
</organism>
<comment type="caution">
    <text evidence="1">The sequence shown here is derived from an EMBL/GenBank/DDBJ whole genome shotgun (WGS) entry which is preliminary data.</text>
</comment>
<proteinExistence type="predicted"/>
<reference evidence="1" key="2">
    <citation type="journal article" date="2022" name="Hortic Res">
        <title>The genome of Dioscorea zingiberensis sheds light on the biosynthesis, origin and evolution of the medicinally important diosgenin saponins.</title>
        <authorList>
            <person name="Li Y."/>
            <person name="Tan C."/>
            <person name="Li Z."/>
            <person name="Guo J."/>
            <person name="Li S."/>
            <person name="Chen X."/>
            <person name="Wang C."/>
            <person name="Dai X."/>
            <person name="Yang H."/>
            <person name="Song W."/>
            <person name="Hou L."/>
            <person name="Xu J."/>
            <person name="Tong Z."/>
            <person name="Xu A."/>
            <person name="Yuan X."/>
            <person name="Wang W."/>
            <person name="Yang Q."/>
            <person name="Chen L."/>
            <person name="Sun Z."/>
            <person name="Wang K."/>
            <person name="Pan B."/>
            <person name="Chen J."/>
            <person name="Bao Y."/>
            <person name="Liu F."/>
            <person name="Qi X."/>
            <person name="Gang D.R."/>
            <person name="Wen J."/>
            <person name="Li J."/>
        </authorList>
    </citation>
    <scope>NUCLEOTIDE SEQUENCE</scope>
    <source>
        <strain evidence="1">Dzin_1.0</strain>
    </source>
</reference>
<gene>
    <name evidence="1" type="ORF">J5N97_017150</name>
</gene>
<protein>
    <submittedName>
        <fullName evidence="1">Uncharacterized protein</fullName>
    </submittedName>
</protein>
<keyword evidence="2" id="KW-1185">Reference proteome</keyword>
<dbReference type="Proteomes" id="UP001085076">
    <property type="component" value="Miscellaneous, Linkage group lg04"/>
</dbReference>
<reference evidence="1" key="1">
    <citation type="submission" date="2021-03" db="EMBL/GenBank/DDBJ databases">
        <authorList>
            <person name="Li Z."/>
            <person name="Yang C."/>
        </authorList>
    </citation>
    <scope>NUCLEOTIDE SEQUENCE</scope>
    <source>
        <strain evidence="1">Dzin_1.0</strain>
        <tissue evidence="1">Leaf</tissue>
    </source>
</reference>
<evidence type="ECO:0000313" key="1">
    <source>
        <dbReference type="EMBL" id="KAJ0975185.1"/>
    </source>
</evidence>
<dbReference type="EMBL" id="JAGGNH010000004">
    <property type="protein sequence ID" value="KAJ0975185.1"/>
    <property type="molecule type" value="Genomic_DNA"/>
</dbReference>
<name>A0A9D5CL82_9LILI</name>
<sequence>MRVGSTASFAKDVMEVGTSPVHMDVLEDGVFVRTDIDVFFCSPQNECHEDTKSNITQLLFKDQRNSLDAELFCKSIVKLR</sequence>
<evidence type="ECO:0000313" key="2">
    <source>
        <dbReference type="Proteomes" id="UP001085076"/>
    </source>
</evidence>